<protein>
    <submittedName>
        <fullName evidence="2">Uncharacterized protein</fullName>
    </submittedName>
</protein>
<gene>
    <name evidence="2" type="ORF">CEURO_LOCUS15888</name>
</gene>
<organism evidence="2 3">
    <name type="scientific">Cuscuta europaea</name>
    <name type="common">European dodder</name>
    <dbReference type="NCBI Taxonomy" id="41803"/>
    <lineage>
        <taxon>Eukaryota</taxon>
        <taxon>Viridiplantae</taxon>
        <taxon>Streptophyta</taxon>
        <taxon>Embryophyta</taxon>
        <taxon>Tracheophyta</taxon>
        <taxon>Spermatophyta</taxon>
        <taxon>Magnoliopsida</taxon>
        <taxon>eudicotyledons</taxon>
        <taxon>Gunneridae</taxon>
        <taxon>Pentapetalae</taxon>
        <taxon>asterids</taxon>
        <taxon>lamiids</taxon>
        <taxon>Solanales</taxon>
        <taxon>Convolvulaceae</taxon>
        <taxon>Cuscuteae</taxon>
        <taxon>Cuscuta</taxon>
        <taxon>Cuscuta subgen. Cuscuta</taxon>
    </lineage>
</organism>
<proteinExistence type="predicted"/>
<feature type="compositionally biased region" description="Basic and acidic residues" evidence="1">
    <location>
        <begin position="12"/>
        <end position="59"/>
    </location>
</feature>
<evidence type="ECO:0000256" key="1">
    <source>
        <dbReference type="SAM" id="MobiDB-lite"/>
    </source>
</evidence>
<feature type="region of interest" description="Disordered" evidence="1">
    <location>
        <begin position="1"/>
        <end position="59"/>
    </location>
</feature>
<dbReference type="AlphaFoldDB" id="A0A9P0ZJR6"/>
<dbReference type="PANTHER" id="PTHR37250">
    <property type="entry name" value="OS05G0496000 PROTEIN"/>
    <property type="match status" value="1"/>
</dbReference>
<dbReference type="EMBL" id="CAMAPE010000041">
    <property type="protein sequence ID" value="CAH9102715.1"/>
    <property type="molecule type" value="Genomic_DNA"/>
</dbReference>
<evidence type="ECO:0000313" key="2">
    <source>
        <dbReference type="EMBL" id="CAH9102715.1"/>
    </source>
</evidence>
<dbReference type="PANTHER" id="PTHR37250:SF1">
    <property type="entry name" value="OS05G0496000 PROTEIN"/>
    <property type="match status" value="1"/>
</dbReference>
<keyword evidence="3" id="KW-1185">Reference proteome</keyword>
<dbReference type="OrthoDB" id="2012753at2759"/>
<name>A0A9P0ZJR6_CUSEU</name>
<sequence length="140" mass="15256">MTDNIPPGNLQDKVESTREKGTAESEHEIGAMNDQKAHQDAGEGNKKISKTDPKGERDIINNLVQRGGAGEVNMEAEITPDDVMRAGGLGARDDIGSFLPTAIDTTDFEASLLDAREYEEPQERICRPGLGWTDTTNDKK</sequence>
<dbReference type="Proteomes" id="UP001152484">
    <property type="component" value="Unassembled WGS sequence"/>
</dbReference>
<evidence type="ECO:0000313" key="3">
    <source>
        <dbReference type="Proteomes" id="UP001152484"/>
    </source>
</evidence>
<comment type="caution">
    <text evidence="2">The sequence shown here is derived from an EMBL/GenBank/DDBJ whole genome shotgun (WGS) entry which is preliminary data.</text>
</comment>
<accession>A0A9P0ZJR6</accession>
<reference evidence="2" key="1">
    <citation type="submission" date="2022-07" db="EMBL/GenBank/DDBJ databases">
        <authorList>
            <person name="Macas J."/>
            <person name="Novak P."/>
            <person name="Neumann P."/>
        </authorList>
    </citation>
    <scope>NUCLEOTIDE SEQUENCE</scope>
</reference>